<evidence type="ECO:0000256" key="1">
    <source>
        <dbReference type="ARBA" id="ARBA00004651"/>
    </source>
</evidence>
<dbReference type="AlphaFoldDB" id="A0A1G2G4A8"/>
<dbReference type="Proteomes" id="UP000177785">
    <property type="component" value="Unassembled WGS sequence"/>
</dbReference>
<dbReference type="EMBL" id="MHNL01000015">
    <property type="protein sequence ID" value="OGZ44698.1"/>
    <property type="molecule type" value="Genomic_DNA"/>
</dbReference>
<evidence type="ECO:0000256" key="2">
    <source>
        <dbReference type="ARBA" id="ARBA00009765"/>
    </source>
</evidence>
<keyword evidence="6 8" id="KW-1133">Transmembrane helix</keyword>
<keyword evidence="7 8" id="KW-0472">Membrane</keyword>
<dbReference type="InterPro" id="IPR045863">
    <property type="entry name" value="CorA_TM1_TM2"/>
</dbReference>
<feature type="transmembrane region" description="Helical" evidence="8">
    <location>
        <begin position="280"/>
        <end position="300"/>
    </location>
</feature>
<dbReference type="Gene3D" id="1.20.58.340">
    <property type="entry name" value="Magnesium transport protein CorA, transmembrane region"/>
    <property type="match status" value="2"/>
</dbReference>
<comment type="similarity">
    <text evidence="2">Belongs to the CorA metal ion transporter (MIT) (TC 1.A.35) family.</text>
</comment>
<dbReference type="Pfam" id="PF01544">
    <property type="entry name" value="CorA"/>
    <property type="match status" value="1"/>
</dbReference>
<dbReference type="PANTHER" id="PTHR46494:SF1">
    <property type="entry name" value="CORA FAMILY METAL ION TRANSPORTER (EUROFUNG)"/>
    <property type="match status" value="1"/>
</dbReference>
<keyword evidence="5 8" id="KW-0812">Transmembrane</keyword>
<dbReference type="GO" id="GO:0005886">
    <property type="term" value="C:plasma membrane"/>
    <property type="evidence" value="ECO:0007669"/>
    <property type="project" value="UniProtKB-SubCell"/>
</dbReference>
<dbReference type="Gene3D" id="3.30.460.20">
    <property type="entry name" value="CorA soluble domain-like"/>
    <property type="match status" value="1"/>
</dbReference>
<proteinExistence type="inferred from homology"/>
<dbReference type="InterPro" id="IPR002523">
    <property type="entry name" value="MgTranspt_CorA/ZnTranspt_ZntB"/>
</dbReference>
<name>A0A1G2G4A8_9BACT</name>
<sequence length="306" mass="36369">MQTIRGEKVTWINLDKPSKDDLETIKQRYNLHPLVIEELSRSTFRARLEDYGDFLYLILHFPVYDLRDSTLGKEVDFIIGKDFLITAQYRKFPKFEAFLKNCTEDKVLREKYLSRGTAFLLYYLLLDLFDFVFSELDKMDKKITHVSVNIFKEHHSRKHGDLVRELSMLRREIIDFKRAIRPQEHIFMSFQTQGEEFFGTEFQPYLRNLFGMYMKVENTLENHKEVVDALHHTNTSLLSTRTTEITKNLTIMAFITFPLTLLANIFGMNTENNPIIGSPYDFWIIVAMMVAGIISMFEFFRYKKWL</sequence>
<dbReference type="GO" id="GO:0015087">
    <property type="term" value="F:cobalt ion transmembrane transporter activity"/>
    <property type="evidence" value="ECO:0007669"/>
    <property type="project" value="TreeGrafter"/>
</dbReference>
<protein>
    <recommendedName>
        <fullName evidence="11">Magnesium transporter CorA</fullName>
    </recommendedName>
</protein>
<dbReference type="GO" id="GO:0050897">
    <property type="term" value="F:cobalt ion binding"/>
    <property type="evidence" value="ECO:0007669"/>
    <property type="project" value="TreeGrafter"/>
</dbReference>
<evidence type="ECO:0008006" key="11">
    <source>
        <dbReference type="Google" id="ProtNLM"/>
    </source>
</evidence>
<evidence type="ECO:0000256" key="6">
    <source>
        <dbReference type="ARBA" id="ARBA00022989"/>
    </source>
</evidence>
<dbReference type="PANTHER" id="PTHR46494">
    <property type="entry name" value="CORA FAMILY METAL ION TRANSPORTER (EUROFUNG)"/>
    <property type="match status" value="1"/>
</dbReference>
<comment type="subcellular location">
    <subcellularLocation>
        <location evidence="1">Cell membrane</location>
        <topology evidence="1">Multi-pass membrane protein</topology>
    </subcellularLocation>
</comment>
<comment type="caution">
    <text evidence="9">The sequence shown here is derived from an EMBL/GenBank/DDBJ whole genome shotgun (WGS) entry which is preliminary data.</text>
</comment>
<keyword evidence="4" id="KW-1003">Cell membrane</keyword>
<dbReference type="InterPro" id="IPR045861">
    <property type="entry name" value="CorA_cytoplasmic_dom"/>
</dbReference>
<keyword evidence="3" id="KW-0813">Transport</keyword>
<dbReference type="GO" id="GO:0000287">
    <property type="term" value="F:magnesium ion binding"/>
    <property type="evidence" value="ECO:0007669"/>
    <property type="project" value="TreeGrafter"/>
</dbReference>
<dbReference type="SUPFAM" id="SSF144083">
    <property type="entry name" value="Magnesium transport protein CorA, transmembrane region"/>
    <property type="match status" value="1"/>
</dbReference>
<accession>A0A1G2G4A8</accession>
<dbReference type="STRING" id="1802115.A2756_04555"/>
<organism evidence="9 10">
    <name type="scientific">Candidatus Ryanbacteria bacterium RIFCSPHIGHO2_01_FULL_48_27</name>
    <dbReference type="NCBI Taxonomy" id="1802115"/>
    <lineage>
        <taxon>Bacteria</taxon>
        <taxon>Candidatus Ryaniibacteriota</taxon>
    </lineage>
</organism>
<evidence type="ECO:0000256" key="8">
    <source>
        <dbReference type="SAM" id="Phobius"/>
    </source>
</evidence>
<evidence type="ECO:0000256" key="4">
    <source>
        <dbReference type="ARBA" id="ARBA00022475"/>
    </source>
</evidence>
<gene>
    <name evidence="9" type="ORF">A2756_04555</name>
</gene>
<evidence type="ECO:0000313" key="9">
    <source>
        <dbReference type="EMBL" id="OGZ44698.1"/>
    </source>
</evidence>
<feature type="transmembrane region" description="Helical" evidence="8">
    <location>
        <begin position="249"/>
        <end position="268"/>
    </location>
</feature>
<evidence type="ECO:0000256" key="3">
    <source>
        <dbReference type="ARBA" id="ARBA00022448"/>
    </source>
</evidence>
<evidence type="ECO:0000256" key="7">
    <source>
        <dbReference type="ARBA" id="ARBA00023136"/>
    </source>
</evidence>
<dbReference type="SUPFAM" id="SSF143865">
    <property type="entry name" value="CorA soluble domain-like"/>
    <property type="match status" value="1"/>
</dbReference>
<evidence type="ECO:0000313" key="10">
    <source>
        <dbReference type="Proteomes" id="UP000177785"/>
    </source>
</evidence>
<evidence type="ECO:0000256" key="5">
    <source>
        <dbReference type="ARBA" id="ARBA00022692"/>
    </source>
</evidence>
<reference evidence="9 10" key="1">
    <citation type="journal article" date="2016" name="Nat. Commun.">
        <title>Thousands of microbial genomes shed light on interconnected biogeochemical processes in an aquifer system.</title>
        <authorList>
            <person name="Anantharaman K."/>
            <person name="Brown C.T."/>
            <person name="Hug L.A."/>
            <person name="Sharon I."/>
            <person name="Castelle C.J."/>
            <person name="Probst A.J."/>
            <person name="Thomas B.C."/>
            <person name="Singh A."/>
            <person name="Wilkins M.J."/>
            <person name="Karaoz U."/>
            <person name="Brodie E.L."/>
            <person name="Williams K.H."/>
            <person name="Hubbard S.S."/>
            <person name="Banfield J.F."/>
        </authorList>
    </citation>
    <scope>NUCLEOTIDE SEQUENCE [LARGE SCALE GENOMIC DNA]</scope>
</reference>
<dbReference type="GO" id="GO:0015095">
    <property type="term" value="F:magnesium ion transmembrane transporter activity"/>
    <property type="evidence" value="ECO:0007669"/>
    <property type="project" value="TreeGrafter"/>
</dbReference>